<name>A0A9Q9ALZ6_9PEZI</name>
<dbReference type="EMBL" id="CP099418">
    <property type="protein sequence ID" value="USW48462.1"/>
    <property type="molecule type" value="Genomic_DNA"/>
</dbReference>
<organism evidence="2 3">
    <name type="scientific">Septoria linicola</name>
    <dbReference type="NCBI Taxonomy" id="215465"/>
    <lineage>
        <taxon>Eukaryota</taxon>
        <taxon>Fungi</taxon>
        <taxon>Dikarya</taxon>
        <taxon>Ascomycota</taxon>
        <taxon>Pezizomycotina</taxon>
        <taxon>Dothideomycetes</taxon>
        <taxon>Dothideomycetidae</taxon>
        <taxon>Mycosphaerellales</taxon>
        <taxon>Mycosphaerellaceae</taxon>
        <taxon>Septoria</taxon>
    </lineage>
</organism>
<feature type="region of interest" description="Disordered" evidence="1">
    <location>
        <begin position="135"/>
        <end position="155"/>
    </location>
</feature>
<evidence type="ECO:0000256" key="1">
    <source>
        <dbReference type="SAM" id="MobiDB-lite"/>
    </source>
</evidence>
<protein>
    <submittedName>
        <fullName evidence="2">Uncharacterized protein</fullName>
    </submittedName>
</protein>
<sequence>MDPSYEAQDDQRQYSRGRNHNRLSEPVFKSTRPDAHLQSLSHSQWQQVPLAYRPREWRDRSEEPLPPRTSTPPNVRPFRQFQQQIAQPIQQPRLRRRPEALSNVPSRQEYEAQAARVDPAFLYPQLSPYEADVTYSDSTETHGHARSVSQPNTPSFMARRGHIELEDDLSLTGLPTPSGYLPTGRRRPHSTANTTEAPFTDDEEFSLFVQATAGLGPEQPLRGSPTISAYEEDRRRRMMHECEDPNPLVSPIQQTPTTLRALQHMAQMPQPTFTLPRRPVPQRLVTDPVHASDGGLDLWVEPPSANISEADVSPIEQDELPGYAESQAQAQAVQASEARRRAQELARRWQQAHG</sequence>
<feature type="region of interest" description="Disordered" evidence="1">
    <location>
        <begin position="1"/>
        <end position="112"/>
    </location>
</feature>
<accession>A0A9Q9ALZ6</accession>
<reference evidence="2" key="1">
    <citation type="submission" date="2022-06" db="EMBL/GenBank/DDBJ databases">
        <title>Complete genome sequences of two strains of the flax pathogen Septoria linicola.</title>
        <authorList>
            <person name="Lapalu N."/>
            <person name="Simon A."/>
            <person name="Demenou B."/>
            <person name="Paumier D."/>
            <person name="Guillot M.-P."/>
            <person name="Gout L."/>
            <person name="Valade R."/>
        </authorList>
    </citation>
    <scope>NUCLEOTIDE SEQUENCE</scope>
    <source>
        <strain evidence="2">SE15195</strain>
    </source>
</reference>
<dbReference type="AlphaFoldDB" id="A0A9Q9ALZ6"/>
<feature type="compositionally biased region" description="Low complexity" evidence="1">
    <location>
        <begin position="76"/>
        <end position="92"/>
    </location>
</feature>
<evidence type="ECO:0000313" key="2">
    <source>
        <dbReference type="EMBL" id="USW48462.1"/>
    </source>
</evidence>
<proteinExistence type="predicted"/>
<evidence type="ECO:0000313" key="3">
    <source>
        <dbReference type="Proteomes" id="UP001056384"/>
    </source>
</evidence>
<feature type="compositionally biased region" description="Basic and acidic residues" evidence="1">
    <location>
        <begin position="53"/>
        <end position="65"/>
    </location>
</feature>
<keyword evidence="3" id="KW-1185">Reference proteome</keyword>
<feature type="region of interest" description="Disordered" evidence="1">
    <location>
        <begin position="167"/>
        <end position="197"/>
    </location>
</feature>
<dbReference type="Proteomes" id="UP001056384">
    <property type="component" value="Chromosome 1"/>
</dbReference>
<feature type="compositionally biased region" description="Low complexity" evidence="1">
    <location>
        <begin position="36"/>
        <end position="47"/>
    </location>
</feature>
<gene>
    <name evidence="2" type="ORF">Slin15195_G017810</name>
</gene>